<dbReference type="Proteomes" id="UP000823872">
    <property type="component" value="Chromosome E3"/>
</dbReference>
<evidence type="ECO:0000313" key="2">
    <source>
        <dbReference type="Ensembl" id="ENSFCTP00005011235.1"/>
    </source>
</evidence>
<feature type="compositionally biased region" description="Basic residues" evidence="1">
    <location>
        <begin position="70"/>
        <end position="83"/>
    </location>
</feature>
<accession>A0ABI7WN04</accession>
<evidence type="ECO:0000313" key="3">
    <source>
        <dbReference type="Proteomes" id="UP000823872"/>
    </source>
</evidence>
<evidence type="ECO:0008006" key="4">
    <source>
        <dbReference type="Google" id="ProtNLM"/>
    </source>
</evidence>
<evidence type="ECO:0000256" key="1">
    <source>
        <dbReference type="SAM" id="MobiDB-lite"/>
    </source>
</evidence>
<proteinExistence type="predicted"/>
<keyword evidence="3" id="KW-1185">Reference proteome</keyword>
<dbReference type="PANTHER" id="PTHR13153">
    <property type="entry name" value="CGTHBA PROTEIN -14 GENE PROTEIN"/>
    <property type="match status" value="1"/>
</dbReference>
<dbReference type="PANTHER" id="PTHR13153:SF5">
    <property type="entry name" value="GATOR COMPLEX PROTEIN NPRL3"/>
    <property type="match status" value="1"/>
</dbReference>
<reference evidence="2" key="3">
    <citation type="submission" date="2025-09" db="UniProtKB">
        <authorList>
            <consortium name="Ensembl"/>
        </authorList>
    </citation>
    <scope>IDENTIFICATION</scope>
    <source>
        <strain evidence="2">breed Abyssinian</strain>
    </source>
</reference>
<organism evidence="2 3">
    <name type="scientific">Felis catus</name>
    <name type="common">Cat</name>
    <name type="synonym">Felis silvestris catus</name>
    <dbReference type="NCBI Taxonomy" id="9685"/>
    <lineage>
        <taxon>Eukaryota</taxon>
        <taxon>Metazoa</taxon>
        <taxon>Chordata</taxon>
        <taxon>Craniata</taxon>
        <taxon>Vertebrata</taxon>
        <taxon>Euteleostomi</taxon>
        <taxon>Mammalia</taxon>
        <taxon>Eutheria</taxon>
        <taxon>Laurasiatheria</taxon>
        <taxon>Carnivora</taxon>
        <taxon>Feliformia</taxon>
        <taxon>Felidae</taxon>
        <taxon>Felinae</taxon>
        <taxon>Felis</taxon>
    </lineage>
</organism>
<feature type="compositionally biased region" description="Basic and acidic residues" evidence="1">
    <location>
        <begin position="40"/>
        <end position="54"/>
    </location>
</feature>
<dbReference type="InterPro" id="IPR005365">
    <property type="entry name" value="Npr3"/>
</dbReference>
<dbReference type="GeneTree" id="ENSGT00940000170883"/>
<name>A0ABI7WN04_FELCA</name>
<dbReference type="Ensembl" id="ENSFCTT00005016413.1">
    <property type="protein sequence ID" value="ENSFCTP00005011235.1"/>
    <property type="gene ID" value="ENSFCTG00005005864.1"/>
</dbReference>
<reference evidence="2 3" key="1">
    <citation type="submission" date="2021-02" db="EMBL/GenBank/DDBJ databases">
        <title>Safari Cat Assemblies.</title>
        <authorList>
            <person name="Bredemeyer K.R."/>
            <person name="Murphy W.J."/>
        </authorList>
    </citation>
    <scope>NUCLEOTIDE SEQUENCE [LARGE SCALE GENOMIC DNA]</scope>
</reference>
<protein>
    <recommendedName>
        <fullName evidence="4">NPR3 like, GATOR1 complex subunit</fullName>
    </recommendedName>
</protein>
<sequence length="122" mass="13987">MGDNTSPISVILVSSGSRGNKLLFRYPFQRSQEHPASQTSKERDRQECEQERARERGRHRIRSRLQALSCHHRVQHGARTHKPGNHDLSQSQMLNPLSHPEWLHQLAFPPAAQKRSSFSTSS</sequence>
<feature type="region of interest" description="Disordered" evidence="1">
    <location>
        <begin position="26"/>
        <end position="96"/>
    </location>
</feature>
<reference evidence="2" key="2">
    <citation type="submission" date="2025-08" db="UniProtKB">
        <authorList>
            <consortium name="Ensembl"/>
        </authorList>
    </citation>
    <scope>IDENTIFICATION</scope>
    <source>
        <strain evidence="2">breed Abyssinian</strain>
    </source>
</reference>